<dbReference type="RefSeq" id="WP_322444749.1">
    <property type="nucleotide sequence ID" value="NZ_JAXOFX010000001.1"/>
</dbReference>
<dbReference type="InterPro" id="IPR016181">
    <property type="entry name" value="Acyl_CoA_acyltransferase"/>
</dbReference>
<keyword evidence="1 4" id="KW-0808">Transferase</keyword>
<accession>A0ABU5ITJ1</accession>
<dbReference type="InterPro" id="IPR050680">
    <property type="entry name" value="YpeA/RimI_acetyltransf"/>
</dbReference>
<organism evidence="4 5">
    <name type="scientific">Robertmurraya mangrovi</name>
    <dbReference type="NCBI Taxonomy" id="3098077"/>
    <lineage>
        <taxon>Bacteria</taxon>
        <taxon>Bacillati</taxon>
        <taxon>Bacillota</taxon>
        <taxon>Bacilli</taxon>
        <taxon>Bacillales</taxon>
        <taxon>Bacillaceae</taxon>
        <taxon>Robertmurraya</taxon>
    </lineage>
</organism>
<dbReference type="GO" id="GO:0016746">
    <property type="term" value="F:acyltransferase activity"/>
    <property type="evidence" value="ECO:0007669"/>
    <property type="project" value="UniProtKB-KW"/>
</dbReference>
<evidence type="ECO:0000259" key="3">
    <source>
        <dbReference type="PROSITE" id="PS51186"/>
    </source>
</evidence>
<evidence type="ECO:0000256" key="1">
    <source>
        <dbReference type="ARBA" id="ARBA00022679"/>
    </source>
</evidence>
<proteinExistence type="predicted"/>
<dbReference type="InterPro" id="IPR000182">
    <property type="entry name" value="GNAT_dom"/>
</dbReference>
<evidence type="ECO:0000313" key="4">
    <source>
        <dbReference type="EMBL" id="MDZ5470448.1"/>
    </source>
</evidence>
<dbReference type="Proteomes" id="UP001290455">
    <property type="component" value="Unassembled WGS sequence"/>
</dbReference>
<keyword evidence="5" id="KW-1185">Reference proteome</keyword>
<gene>
    <name evidence="4" type="ORF">SM124_01680</name>
</gene>
<dbReference type="PROSITE" id="PS51186">
    <property type="entry name" value="GNAT"/>
    <property type="match status" value="1"/>
</dbReference>
<protein>
    <submittedName>
        <fullName evidence="4">GNAT family N-acetyltransferase</fullName>
        <ecNumber evidence="4">2.3.1.-</ecNumber>
    </submittedName>
</protein>
<reference evidence="4 5" key="1">
    <citation type="submission" date="2023-11" db="EMBL/GenBank/DDBJ databases">
        <title>Bacillus jintuensis, isolated from a mudflat on the Beibu Gulf coast.</title>
        <authorList>
            <person name="Li M."/>
        </authorList>
    </citation>
    <scope>NUCLEOTIDE SEQUENCE [LARGE SCALE GENOMIC DNA]</scope>
    <source>
        <strain evidence="4 5">31A1R</strain>
    </source>
</reference>
<dbReference type="CDD" id="cd04301">
    <property type="entry name" value="NAT_SF"/>
    <property type="match status" value="1"/>
</dbReference>
<dbReference type="EMBL" id="JAXOFX010000001">
    <property type="protein sequence ID" value="MDZ5470448.1"/>
    <property type="molecule type" value="Genomic_DNA"/>
</dbReference>
<dbReference type="Gene3D" id="3.40.630.30">
    <property type="match status" value="1"/>
</dbReference>
<feature type="domain" description="N-acetyltransferase" evidence="3">
    <location>
        <begin position="4"/>
        <end position="141"/>
    </location>
</feature>
<dbReference type="Pfam" id="PF13527">
    <property type="entry name" value="Acetyltransf_9"/>
    <property type="match status" value="1"/>
</dbReference>
<keyword evidence="2 4" id="KW-0012">Acyltransferase</keyword>
<evidence type="ECO:0000313" key="5">
    <source>
        <dbReference type="Proteomes" id="UP001290455"/>
    </source>
</evidence>
<sequence length="285" mass="33444">MEVIKGFKDNEKLRKSFNELSTTTFGINFESWYQKGYWTEKYEPFSIVDGNQVVANVSVNHIDLIIAGEILRGLQIGTVMTHPDFRNKGLSRKLMNHVLEEFEGQYDVMYLFANQTVLDFYPKFGFKALPEYQYSMDLPLDSLVYSNVRKLDDLNKIYDFSKNRIPVSKVLGTENTQELLMFYCMYVFTEDIYYIEELDTIVIYRANDEELHLFDVMSQSKAEITEVLKRIVNEETRRVVFHYTPDKENINLKREQVVDGDVLFVKTKDGISFPEFFKHPITAQA</sequence>
<evidence type="ECO:0000256" key="2">
    <source>
        <dbReference type="ARBA" id="ARBA00023315"/>
    </source>
</evidence>
<dbReference type="EC" id="2.3.1.-" evidence="4"/>
<dbReference type="SUPFAM" id="SSF55729">
    <property type="entry name" value="Acyl-CoA N-acyltransferases (Nat)"/>
    <property type="match status" value="1"/>
</dbReference>
<dbReference type="PANTHER" id="PTHR43420">
    <property type="entry name" value="ACETYLTRANSFERASE"/>
    <property type="match status" value="1"/>
</dbReference>
<name>A0ABU5ITJ1_9BACI</name>
<dbReference type="PANTHER" id="PTHR43420:SF31">
    <property type="entry name" value="ACETYLTRANSFERASE"/>
    <property type="match status" value="1"/>
</dbReference>
<comment type="caution">
    <text evidence="4">The sequence shown here is derived from an EMBL/GenBank/DDBJ whole genome shotgun (WGS) entry which is preliminary data.</text>
</comment>